<dbReference type="Gene3D" id="1.20.930.40">
    <property type="entry name" value="Transferrin receptor-like, dimerisation domain"/>
    <property type="match status" value="1"/>
</dbReference>
<accession>A0AAE0S1D6</accession>
<dbReference type="AlphaFoldDB" id="A0AAE0S1D6"/>
<evidence type="ECO:0000259" key="4">
    <source>
        <dbReference type="Pfam" id="PF04253"/>
    </source>
</evidence>
<keyword evidence="7" id="KW-1185">Reference proteome</keyword>
<dbReference type="Pfam" id="PF04253">
    <property type="entry name" value="TFR_dimer"/>
    <property type="match status" value="1"/>
</dbReference>
<dbReference type="SUPFAM" id="SSF47672">
    <property type="entry name" value="Transferrin receptor-like dimerisation domain"/>
    <property type="match status" value="1"/>
</dbReference>
<gene>
    <name evidence="6" type="ORF">CHS0354_011172</name>
</gene>
<feature type="transmembrane region" description="Helical" evidence="2">
    <location>
        <begin position="9"/>
        <end position="29"/>
    </location>
</feature>
<evidence type="ECO:0000256" key="2">
    <source>
        <dbReference type="SAM" id="Phobius"/>
    </source>
</evidence>
<evidence type="ECO:0000256" key="1">
    <source>
        <dbReference type="ARBA" id="ARBA00005634"/>
    </source>
</evidence>
<dbReference type="Gene3D" id="3.40.630.10">
    <property type="entry name" value="Zn peptidases"/>
    <property type="match status" value="1"/>
</dbReference>
<evidence type="ECO:0008006" key="8">
    <source>
        <dbReference type="Google" id="ProtNLM"/>
    </source>
</evidence>
<reference evidence="6" key="1">
    <citation type="journal article" date="2021" name="Genome Biol. Evol.">
        <title>A High-Quality Reference Genome for a Parasitic Bivalve with Doubly Uniparental Inheritance (Bivalvia: Unionida).</title>
        <authorList>
            <person name="Smith C.H."/>
        </authorList>
    </citation>
    <scope>NUCLEOTIDE SEQUENCE</scope>
    <source>
        <strain evidence="6">CHS0354</strain>
    </source>
</reference>
<dbReference type="Pfam" id="PF02225">
    <property type="entry name" value="PA"/>
    <property type="match status" value="1"/>
</dbReference>
<dbReference type="FunFam" id="3.40.630.10:FF:000101">
    <property type="entry name" value="N-acetylated alpha-linked acidic dipeptidase like 1"/>
    <property type="match status" value="1"/>
</dbReference>
<dbReference type="PANTHER" id="PTHR10404">
    <property type="entry name" value="N-ACETYLATED-ALPHA-LINKED ACIDIC DIPEPTIDASE"/>
    <property type="match status" value="1"/>
</dbReference>
<dbReference type="InterPro" id="IPR007484">
    <property type="entry name" value="Peptidase_M28"/>
</dbReference>
<dbReference type="InterPro" id="IPR036757">
    <property type="entry name" value="TFR-like_dimer_dom_sf"/>
</dbReference>
<name>A0AAE0S1D6_9BIVA</name>
<dbReference type="InterPro" id="IPR007365">
    <property type="entry name" value="TFR-like_dimer_dom"/>
</dbReference>
<dbReference type="InterPro" id="IPR003137">
    <property type="entry name" value="PA_domain"/>
</dbReference>
<keyword evidence="2" id="KW-0812">Transmembrane</keyword>
<dbReference type="EMBL" id="JAEAOA010000695">
    <property type="protein sequence ID" value="KAK3583283.1"/>
    <property type="molecule type" value="Genomic_DNA"/>
</dbReference>
<protein>
    <recommendedName>
        <fullName evidence="8">N-acetylated-alpha-linked acidic dipeptidase 2</fullName>
    </recommendedName>
</protein>
<dbReference type="InterPro" id="IPR046450">
    <property type="entry name" value="PA_dom_sf"/>
</dbReference>
<keyword evidence="2" id="KW-0472">Membrane</keyword>
<dbReference type="Gene3D" id="3.50.30.30">
    <property type="match status" value="1"/>
</dbReference>
<comment type="caution">
    <text evidence="6">The sequence shown here is derived from an EMBL/GenBank/DDBJ whole genome shotgun (WGS) entry which is preliminary data.</text>
</comment>
<reference evidence="6" key="3">
    <citation type="submission" date="2023-05" db="EMBL/GenBank/DDBJ databases">
        <authorList>
            <person name="Smith C.H."/>
        </authorList>
    </citation>
    <scope>NUCLEOTIDE SEQUENCE</scope>
    <source>
        <strain evidence="6">CHS0354</strain>
        <tissue evidence="6">Mantle</tissue>
    </source>
</reference>
<feature type="domain" description="Peptidase M28" evidence="5">
    <location>
        <begin position="346"/>
        <end position="551"/>
    </location>
</feature>
<evidence type="ECO:0000259" key="3">
    <source>
        <dbReference type="Pfam" id="PF02225"/>
    </source>
</evidence>
<dbReference type="FunFam" id="3.50.30.30:FF:000002">
    <property type="entry name" value="N-acetylated-alpha-linked acidic dipeptidase 2"/>
    <property type="match status" value="1"/>
</dbReference>
<feature type="domain" description="Transferrin receptor-like dimerisation" evidence="4">
    <location>
        <begin position="616"/>
        <end position="729"/>
    </location>
</feature>
<comment type="similarity">
    <text evidence="1">Belongs to the peptidase M28 family. M28B subfamily.</text>
</comment>
<dbReference type="PANTHER" id="PTHR10404:SF46">
    <property type="entry name" value="VACUOLAR PROTEIN SORTING-ASSOCIATED PROTEIN 70"/>
    <property type="match status" value="1"/>
</dbReference>
<feature type="domain" description="PA" evidence="3">
    <location>
        <begin position="165"/>
        <end position="252"/>
    </location>
</feature>
<dbReference type="Pfam" id="PF04389">
    <property type="entry name" value="Peptidase_M28"/>
    <property type="match status" value="1"/>
</dbReference>
<organism evidence="6 7">
    <name type="scientific">Potamilus streckersoni</name>
    <dbReference type="NCBI Taxonomy" id="2493646"/>
    <lineage>
        <taxon>Eukaryota</taxon>
        <taxon>Metazoa</taxon>
        <taxon>Spiralia</taxon>
        <taxon>Lophotrochozoa</taxon>
        <taxon>Mollusca</taxon>
        <taxon>Bivalvia</taxon>
        <taxon>Autobranchia</taxon>
        <taxon>Heteroconchia</taxon>
        <taxon>Palaeoheterodonta</taxon>
        <taxon>Unionida</taxon>
        <taxon>Unionoidea</taxon>
        <taxon>Unionidae</taxon>
        <taxon>Ambleminae</taxon>
        <taxon>Lampsilini</taxon>
        <taxon>Potamilus</taxon>
    </lineage>
</organism>
<proteinExistence type="inferred from homology"/>
<dbReference type="CDD" id="cd02121">
    <property type="entry name" value="PA_GCPII_like"/>
    <property type="match status" value="1"/>
</dbReference>
<dbReference type="SUPFAM" id="SSF52025">
    <property type="entry name" value="PA domain"/>
    <property type="match status" value="1"/>
</dbReference>
<evidence type="ECO:0000313" key="7">
    <source>
        <dbReference type="Proteomes" id="UP001195483"/>
    </source>
</evidence>
<dbReference type="InterPro" id="IPR039373">
    <property type="entry name" value="Peptidase_M28B"/>
</dbReference>
<keyword evidence="2" id="KW-1133">Transmembrane helix</keyword>
<reference evidence="6" key="2">
    <citation type="journal article" date="2021" name="Genome Biol. Evol.">
        <title>Developing a high-quality reference genome for a parasitic bivalve with doubly uniparental inheritance (Bivalvia: Unionida).</title>
        <authorList>
            <person name="Smith C.H."/>
        </authorList>
    </citation>
    <scope>NUCLEOTIDE SEQUENCE</scope>
    <source>
        <strain evidence="6">CHS0354</strain>
        <tissue evidence="6">Mantle</tissue>
    </source>
</reference>
<sequence length="732" mass="83228">MSSPNPRKIVFIVLLSFFAFLLGVITGYFSRPVHKDSSQKLLEKLNRDGDWHLFEQFKEHVDTGYIDKVVRDLTRRPGLAGTPQQKKNAEYIFDLWQQEGLKAEIVQYNVLLSYPKGNHTNKVSLYDASGRELFTSKPQEKVLVDEEAPEEVVQPFNAYSPSGLVKGDLVYVNYGRAEDFKRLKEAGINVSGKIALARYGKIFRGNKVKFAEENGAKGVILYSDPADYCSPGDERYFPGGMWLPGSGVQRGNVVVVKGDQSTQGYPSTNYSYRPSEEEMSKQFPSIPCHPIGYDDAYFLLSSLVSGEVWQDWQGSLNFTYHLTGLLDNRTVQMDIQNENVYRPIYNVIAKISGTIEADRAVIIGCHRDAWVYGAVDPISGTAILMETARIFAKIYRSGWRPRRSIVLCSWDAEEYGLLGSYEWVEDNMKWLQNEAVTYVNIDTGIAGNYTFSSRTVPLLHDAVYKATMELPSPYDSSITLYQDWRSKSESRNELLPHPKIQPIGAGSDHTPFIALVGIPSTYSKYIGYIVDGKVIPINDYPLYHTRYEQYELLKMIDPGYTLAKIVTLFNCELIRQLVDARILPLNVRTYAGVIALNSRRLEKLRTAFTENNVEYDEFLASTERLKTAARIFHQKIVHLDQNNPLQVRMINDKLQSVERAFIVPEGLPLRPMYRHLLQSPSGLNYYGGTGFPGLEDLLELPDSDPEKWPQIRKHITILTHSIYSLATFLERD</sequence>
<evidence type="ECO:0000259" key="5">
    <source>
        <dbReference type="Pfam" id="PF04389"/>
    </source>
</evidence>
<dbReference type="Proteomes" id="UP001195483">
    <property type="component" value="Unassembled WGS sequence"/>
</dbReference>
<dbReference type="SUPFAM" id="SSF53187">
    <property type="entry name" value="Zn-dependent exopeptidases"/>
    <property type="match status" value="1"/>
</dbReference>
<dbReference type="GO" id="GO:0004180">
    <property type="term" value="F:carboxypeptidase activity"/>
    <property type="evidence" value="ECO:0007669"/>
    <property type="project" value="TreeGrafter"/>
</dbReference>
<evidence type="ECO:0000313" key="6">
    <source>
        <dbReference type="EMBL" id="KAK3583283.1"/>
    </source>
</evidence>